<feature type="signal peptide" evidence="3">
    <location>
        <begin position="1"/>
        <end position="22"/>
    </location>
</feature>
<evidence type="ECO:0000313" key="5">
    <source>
        <dbReference type="EMBL" id="KAK8478704.1"/>
    </source>
</evidence>
<evidence type="ECO:0000259" key="4">
    <source>
        <dbReference type="SMART" id="SM00043"/>
    </source>
</evidence>
<dbReference type="PANTHER" id="PTHR47364:SF2">
    <property type="entry name" value="CYSTEINE PROTEINASE INHIBITOR 5"/>
    <property type="match status" value="1"/>
</dbReference>
<dbReference type="CDD" id="cd00042">
    <property type="entry name" value="CY"/>
    <property type="match status" value="1"/>
</dbReference>
<keyword evidence="7" id="KW-1185">Reference proteome</keyword>
<dbReference type="PANTHER" id="PTHR47364">
    <property type="entry name" value="CYSTEINE PROTEINASE INHIBITOR 5"/>
    <property type="match status" value="1"/>
</dbReference>
<dbReference type="InterPro" id="IPR000010">
    <property type="entry name" value="Cystatin_dom"/>
</dbReference>
<organism evidence="5 7">
    <name type="scientific">Hibiscus sabdariffa</name>
    <name type="common">roselle</name>
    <dbReference type="NCBI Taxonomy" id="183260"/>
    <lineage>
        <taxon>Eukaryota</taxon>
        <taxon>Viridiplantae</taxon>
        <taxon>Streptophyta</taxon>
        <taxon>Embryophyta</taxon>
        <taxon>Tracheophyta</taxon>
        <taxon>Spermatophyta</taxon>
        <taxon>Magnoliopsida</taxon>
        <taxon>eudicotyledons</taxon>
        <taxon>Gunneridae</taxon>
        <taxon>Pentapetalae</taxon>
        <taxon>rosids</taxon>
        <taxon>malvids</taxon>
        <taxon>Malvales</taxon>
        <taxon>Malvaceae</taxon>
        <taxon>Malvoideae</taxon>
        <taxon>Hibiscus</taxon>
    </lineage>
</organism>
<keyword evidence="2" id="KW-0789">Thiol protease inhibitor</keyword>
<evidence type="ECO:0000256" key="3">
    <source>
        <dbReference type="SAM" id="SignalP"/>
    </source>
</evidence>
<dbReference type="InterPro" id="IPR046350">
    <property type="entry name" value="Cystatin_sf"/>
</dbReference>
<evidence type="ECO:0000313" key="7">
    <source>
        <dbReference type="Proteomes" id="UP001396334"/>
    </source>
</evidence>
<gene>
    <name evidence="5" type="ORF">V6N11_057303</name>
    <name evidence="6" type="ORF">V6N11_057306</name>
</gene>
<keyword evidence="3" id="KW-0732">Signal</keyword>
<evidence type="ECO:0000313" key="6">
    <source>
        <dbReference type="EMBL" id="KAK8478707.1"/>
    </source>
</evidence>
<dbReference type="Gene3D" id="3.10.450.10">
    <property type="match status" value="1"/>
</dbReference>
<accession>A0ABR1ZEY7</accession>
<dbReference type="Proteomes" id="UP001396334">
    <property type="component" value="Unassembled WGS sequence"/>
</dbReference>
<sequence length="118" mass="13145">MQQIHHFLVLLLPLIFVPLIISVTEVSAVGGWKPIKDPHVIEMAEFAVAEYNKQGQGKGSLKFVAVVSGETQGVFMGRKYRLVLKATDGTATKEYQAIVLEKLWLSFKKLVSFDPIQS</sequence>
<dbReference type="Pfam" id="PF16845">
    <property type="entry name" value="SQAPI"/>
    <property type="match status" value="1"/>
</dbReference>
<dbReference type="SUPFAM" id="SSF54403">
    <property type="entry name" value="Cystatin/monellin"/>
    <property type="match status" value="1"/>
</dbReference>
<comment type="caution">
    <text evidence="5">The sequence shown here is derived from an EMBL/GenBank/DDBJ whole genome shotgun (WGS) entry which is preliminary data.</text>
</comment>
<name>A0ABR1ZEY7_9ROSI</name>
<feature type="chain" id="PRO_5045031538" description="Cystatin domain-containing protein" evidence="3">
    <location>
        <begin position="23"/>
        <end position="118"/>
    </location>
</feature>
<protein>
    <recommendedName>
        <fullName evidence="4">Cystatin domain-containing protein</fullName>
    </recommendedName>
</protein>
<dbReference type="EMBL" id="JBBPBN010001310">
    <property type="protein sequence ID" value="KAK8478707.1"/>
    <property type="molecule type" value="Genomic_DNA"/>
</dbReference>
<reference evidence="5 7" key="1">
    <citation type="journal article" date="2024" name="G3 (Bethesda)">
        <title>Genome assembly of Hibiscus sabdariffa L. provides insights into metabolisms of medicinal natural products.</title>
        <authorList>
            <person name="Kim T."/>
        </authorList>
    </citation>
    <scope>NUCLEOTIDE SEQUENCE [LARGE SCALE GENOMIC DNA]</scope>
    <source>
        <strain evidence="5">TK-2024</strain>
        <tissue evidence="5">Old leaves</tissue>
    </source>
</reference>
<keyword evidence="1" id="KW-0646">Protease inhibitor</keyword>
<dbReference type="EMBL" id="JBBPBN010001310">
    <property type="protein sequence ID" value="KAK8478704.1"/>
    <property type="molecule type" value="Genomic_DNA"/>
</dbReference>
<evidence type="ECO:0000256" key="1">
    <source>
        <dbReference type="ARBA" id="ARBA00022690"/>
    </source>
</evidence>
<evidence type="ECO:0000256" key="2">
    <source>
        <dbReference type="ARBA" id="ARBA00022704"/>
    </source>
</evidence>
<feature type="domain" description="Cystatin" evidence="4">
    <location>
        <begin position="27"/>
        <end position="116"/>
    </location>
</feature>
<dbReference type="SMART" id="SM00043">
    <property type="entry name" value="CY"/>
    <property type="match status" value="1"/>
</dbReference>
<proteinExistence type="predicted"/>